<dbReference type="AlphaFoldDB" id="A0A158Q431"/>
<name>A0A158Q431_DRAME</name>
<evidence type="ECO:0000313" key="17">
    <source>
        <dbReference type="Proteomes" id="UP000274756"/>
    </source>
</evidence>
<evidence type="ECO:0000256" key="13">
    <source>
        <dbReference type="PIRNR" id="PIRNR000543"/>
    </source>
</evidence>
<comment type="subcellular location">
    <subcellularLocation>
        <location evidence="3 13">Mitochondrion matrix</location>
    </subcellularLocation>
</comment>
<dbReference type="PANTHER" id="PTHR10513:SF15">
    <property type="entry name" value="NADH DEHYDROGENASE [UBIQUINONE] 1 ALPHA SUBCOMPLEX SUBUNIT 10, MITOCHONDRIAL"/>
    <property type="match status" value="1"/>
</dbReference>
<evidence type="ECO:0000256" key="1">
    <source>
        <dbReference type="ARBA" id="ARBA00001974"/>
    </source>
</evidence>
<evidence type="ECO:0000313" key="16">
    <source>
        <dbReference type="Proteomes" id="UP000038040"/>
    </source>
</evidence>
<gene>
    <name evidence="15" type="ORF">DME_LOCUS7891</name>
</gene>
<reference evidence="18" key="1">
    <citation type="submission" date="2016-04" db="UniProtKB">
        <authorList>
            <consortium name="WormBaseParasite"/>
        </authorList>
    </citation>
    <scope>IDENTIFICATION</scope>
</reference>
<reference evidence="15 17" key="2">
    <citation type="submission" date="2018-11" db="EMBL/GenBank/DDBJ databases">
        <authorList>
            <consortium name="Pathogen Informatics"/>
        </authorList>
    </citation>
    <scope>NUCLEOTIDE SEQUENCE [LARGE SCALE GENOMIC DNA]</scope>
</reference>
<comment type="similarity">
    <text evidence="4 13">Belongs to the complex I NDUFA10 subunit family.</text>
</comment>
<dbReference type="WBParaSite" id="DME_0000388601-mRNA-1">
    <property type="protein sequence ID" value="DME_0000388601-mRNA-1"/>
    <property type="gene ID" value="DME_0000388601"/>
</dbReference>
<comment type="function">
    <text evidence="2 13">Accessory subunit of the mitochondrial membrane respiratory chain NADH dehydrogenase (Complex I), that is believed not to be involved in catalysis. Complex I functions in the transfer of electrons from NADH to the respiratory chain. The immediate electron acceptor for the enzyme is believed to be ubiquinone.</text>
</comment>
<dbReference type="GO" id="GO:0006120">
    <property type="term" value="P:mitochondrial electron transport, NADH to ubiquinone"/>
    <property type="evidence" value="ECO:0007669"/>
    <property type="project" value="InterPro"/>
</dbReference>
<keyword evidence="6 13" id="KW-0813">Transport</keyword>
<keyword evidence="12 13" id="KW-0496">Mitochondrion</keyword>
<evidence type="ECO:0000256" key="7">
    <source>
        <dbReference type="ARBA" id="ARBA00022630"/>
    </source>
</evidence>
<evidence type="ECO:0000256" key="11">
    <source>
        <dbReference type="ARBA" id="ARBA00022982"/>
    </source>
</evidence>
<evidence type="ECO:0000256" key="10">
    <source>
        <dbReference type="ARBA" id="ARBA00022946"/>
    </source>
</evidence>
<dbReference type="InterPro" id="IPR031314">
    <property type="entry name" value="DNK_dom"/>
</dbReference>
<evidence type="ECO:0000256" key="9">
    <source>
        <dbReference type="ARBA" id="ARBA00022827"/>
    </source>
</evidence>
<organism evidence="16 18">
    <name type="scientific">Dracunculus medinensis</name>
    <name type="common">Guinea worm</name>
    <dbReference type="NCBI Taxonomy" id="318479"/>
    <lineage>
        <taxon>Eukaryota</taxon>
        <taxon>Metazoa</taxon>
        <taxon>Ecdysozoa</taxon>
        <taxon>Nematoda</taxon>
        <taxon>Chromadorea</taxon>
        <taxon>Rhabditida</taxon>
        <taxon>Spirurina</taxon>
        <taxon>Dracunculoidea</taxon>
        <taxon>Dracunculidae</taxon>
        <taxon>Dracunculus</taxon>
    </lineage>
</organism>
<feature type="domain" description="Deoxynucleoside kinase" evidence="14">
    <location>
        <begin position="86"/>
        <end position="324"/>
    </location>
</feature>
<keyword evidence="7 13" id="KW-0285">Flavoprotein</keyword>
<evidence type="ECO:0000256" key="3">
    <source>
        <dbReference type="ARBA" id="ARBA00004305"/>
    </source>
</evidence>
<comment type="cofactor">
    <cofactor evidence="1 13">
        <name>FAD</name>
        <dbReference type="ChEBI" id="CHEBI:57692"/>
    </cofactor>
</comment>
<dbReference type="STRING" id="318479.A0A158Q431"/>
<dbReference type="InterPro" id="IPR015828">
    <property type="entry name" value="NDUFA10"/>
</dbReference>
<dbReference type="OrthoDB" id="17400at2759"/>
<keyword evidence="17" id="KW-1185">Reference proteome</keyword>
<evidence type="ECO:0000313" key="15">
    <source>
        <dbReference type="EMBL" id="VDN57918.1"/>
    </source>
</evidence>
<keyword evidence="9 13" id="KW-0274">FAD</keyword>
<dbReference type="Proteomes" id="UP000274756">
    <property type="component" value="Unassembled WGS sequence"/>
</dbReference>
<dbReference type="InterPro" id="IPR027417">
    <property type="entry name" value="P-loop_NTPase"/>
</dbReference>
<keyword evidence="10" id="KW-0809">Transit peptide</keyword>
<evidence type="ECO:0000256" key="8">
    <source>
        <dbReference type="ARBA" id="ARBA00022660"/>
    </source>
</evidence>
<dbReference type="Gene3D" id="3.40.50.300">
    <property type="entry name" value="P-loop containing nucleotide triphosphate hydrolases"/>
    <property type="match status" value="1"/>
</dbReference>
<evidence type="ECO:0000256" key="5">
    <source>
        <dbReference type="ARBA" id="ARBA00017279"/>
    </source>
</evidence>
<sequence>MSINGLKIFRNVVVHRFSPLLPKKIFLSSLNSLALMQKRSIVHKNSLKLDEETYPEPWPYKEKGFSFFHAIFDRTQPRFHQNSKLIVVEGNIGSGKTHTAKEIADQLGFYFMPEFKMEHILIDRYGNDLRNFYHLIPQSYRVPDMEMFYKNPGSNMTAVMCNKIFQCRFEQYLNALAHILNTGQGVVLERSPFSDFIFINALRSKNYIGPEYFKHYYYVRKNALAKLFFWPHLVIYLDAPIETCLQNIRNEGNIDKAAVADASFISIIADSYKDCIKEFRPHSKILVYDWTMPGDTDRIIEDIENIDFDFFEWHSGDVFEEWFTTIGEIAWGGWRIYVTSKFEAYMRAFGGIPTHEVNELYVNPRDTGHFLNVIQKEVLKSPYTYGYNPKYGDSIFAGFIVGGGKVLLPEPWLVSIFFKFR</sequence>
<dbReference type="GO" id="GO:0005759">
    <property type="term" value="C:mitochondrial matrix"/>
    <property type="evidence" value="ECO:0007669"/>
    <property type="project" value="UniProtKB-SubCell"/>
</dbReference>
<proteinExistence type="inferred from homology"/>
<accession>A0A158Q431</accession>
<dbReference type="SUPFAM" id="SSF52540">
    <property type="entry name" value="P-loop containing nucleoside triphosphate hydrolases"/>
    <property type="match status" value="1"/>
</dbReference>
<evidence type="ECO:0000313" key="18">
    <source>
        <dbReference type="WBParaSite" id="DME_0000388601-mRNA-1"/>
    </source>
</evidence>
<evidence type="ECO:0000259" key="14">
    <source>
        <dbReference type="Pfam" id="PF01712"/>
    </source>
</evidence>
<evidence type="ECO:0000256" key="2">
    <source>
        <dbReference type="ARBA" id="ARBA00003195"/>
    </source>
</evidence>
<dbReference type="Pfam" id="PF01712">
    <property type="entry name" value="dNK"/>
    <property type="match status" value="1"/>
</dbReference>
<evidence type="ECO:0000256" key="4">
    <source>
        <dbReference type="ARBA" id="ARBA00008606"/>
    </source>
</evidence>
<dbReference type="PIRSF" id="PIRSF000543">
    <property type="entry name" value="NADH_UQ_42KD"/>
    <property type="match status" value="1"/>
</dbReference>
<dbReference type="EMBL" id="UYYG01001164">
    <property type="protein sequence ID" value="VDN57918.1"/>
    <property type="molecule type" value="Genomic_DNA"/>
</dbReference>
<dbReference type="InterPro" id="IPR050566">
    <property type="entry name" value="Deoxyribonucleoside_kinase"/>
</dbReference>
<dbReference type="Proteomes" id="UP000038040">
    <property type="component" value="Unplaced"/>
</dbReference>
<evidence type="ECO:0000256" key="6">
    <source>
        <dbReference type="ARBA" id="ARBA00022448"/>
    </source>
</evidence>
<protein>
    <recommendedName>
        <fullName evidence="5 13">NADH dehydrogenase [ubiquinone] 1 alpha subcomplex subunit 10, mitochondrial</fullName>
    </recommendedName>
</protein>
<keyword evidence="8 13" id="KW-0679">Respiratory chain</keyword>
<keyword evidence="11 13" id="KW-0249">Electron transport</keyword>
<evidence type="ECO:0000256" key="12">
    <source>
        <dbReference type="ARBA" id="ARBA00023128"/>
    </source>
</evidence>
<dbReference type="PANTHER" id="PTHR10513">
    <property type="entry name" value="DEOXYNUCLEOSIDE KINASE"/>
    <property type="match status" value="1"/>
</dbReference>